<dbReference type="Proteomes" id="UP001596547">
    <property type="component" value="Unassembled WGS sequence"/>
</dbReference>
<evidence type="ECO:0000256" key="2">
    <source>
        <dbReference type="ARBA" id="ARBA00023315"/>
    </source>
</evidence>
<dbReference type="GeneID" id="79315370"/>
<name>A0ABD6ACH2_9EURY</name>
<dbReference type="Gene3D" id="3.40.630.30">
    <property type="match status" value="1"/>
</dbReference>
<dbReference type="InterPro" id="IPR050832">
    <property type="entry name" value="Bact_Acetyltransf"/>
</dbReference>
<dbReference type="SUPFAM" id="SSF55729">
    <property type="entry name" value="Acyl-CoA N-acyltransferases (Nat)"/>
    <property type="match status" value="1"/>
</dbReference>
<keyword evidence="1 4" id="KW-0808">Transferase</keyword>
<keyword evidence="5" id="KW-1185">Reference proteome</keyword>
<dbReference type="Pfam" id="PF00583">
    <property type="entry name" value="Acetyltransf_1"/>
    <property type="match status" value="1"/>
</dbReference>
<evidence type="ECO:0000259" key="3">
    <source>
        <dbReference type="PROSITE" id="PS51186"/>
    </source>
</evidence>
<dbReference type="RefSeq" id="WP_276302817.1">
    <property type="nucleotide sequence ID" value="NZ_CP119992.1"/>
</dbReference>
<dbReference type="GO" id="GO:0016746">
    <property type="term" value="F:acyltransferase activity"/>
    <property type="evidence" value="ECO:0007669"/>
    <property type="project" value="UniProtKB-KW"/>
</dbReference>
<dbReference type="PANTHER" id="PTHR43877">
    <property type="entry name" value="AMINOALKYLPHOSPHONATE N-ACETYLTRANSFERASE-RELATED-RELATED"/>
    <property type="match status" value="1"/>
</dbReference>
<dbReference type="CDD" id="cd04301">
    <property type="entry name" value="NAT_SF"/>
    <property type="match status" value="1"/>
</dbReference>
<keyword evidence="2 4" id="KW-0012">Acyltransferase</keyword>
<dbReference type="InterPro" id="IPR016181">
    <property type="entry name" value="Acyl_CoA_acyltransferase"/>
</dbReference>
<dbReference type="PANTHER" id="PTHR43877:SF2">
    <property type="entry name" value="AMINOALKYLPHOSPHONATE N-ACETYLTRANSFERASE-RELATED"/>
    <property type="match status" value="1"/>
</dbReference>
<dbReference type="AlphaFoldDB" id="A0ABD6ACH2"/>
<evidence type="ECO:0000313" key="5">
    <source>
        <dbReference type="Proteomes" id="UP001596547"/>
    </source>
</evidence>
<organism evidence="4 5">
    <name type="scientific">Halomarina halobia</name>
    <dbReference type="NCBI Taxonomy" id="3033386"/>
    <lineage>
        <taxon>Archaea</taxon>
        <taxon>Methanobacteriati</taxon>
        <taxon>Methanobacteriota</taxon>
        <taxon>Stenosarchaea group</taxon>
        <taxon>Halobacteria</taxon>
        <taxon>Halobacteriales</taxon>
        <taxon>Natronomonadaceae</taxon>
        <taxon>Halomarina</taxon>
    </lineage>
</organism>
<feature type="domain" description="N-acetyltransferase" evidence="3">
    <location>
        <begin position="1"/>
        <end position="155"/>
    </location>
</feature>
<reference evidence="4 5" key="1">
    <citation type="journal article" date="2019" name="Int. J. Syst. Evol. Microbiol.">
        <title>The Global Catalogue of Microorganisms (GCM) 10K type strain sequencing project: providing services to taxonomists for standard genome sequencing and annotation.</title>
        <authorList>
            <consortium name="The Broad Institute Genomics Platform"/>
            <consortium name="The Broad Institute Genome Sequencing Center for Infectious Disease"/>
            <person name="Wu L."/>
            <person name="Ma J."/>
        </authorList>
    </citation>
    <scope>NUCLEOTIDE SEQUENCE [LARGE SCALE GENOMIC DNA]</scope>
    <source>
        <strain evidence="4 5">PSR21</strain>
    </source>
</reference>
<protein>
    <submittedName>
        <fullName evidence="4">GNAT family N-acetyltransferase</fullName>
        <ecNumber evidence="4">2.3.-.-</ecNumber>
    </submittedName>
</protein>
<accession>A0ABD6ACH2</accession>
<dbReference type="PROSITE" id="PS51186">
    <property type="entry name" value="GNAT"/>
    <property type="match status" value="1"/>
</dbReference>
<dbReference type="EC" id="2.3.-.-" evidence="4"/>
<sequence length="155" mass="18011">MELIEATADDLDALVDRWYDLAKAMEEYSELNELAYGDVSEVSDDGFRAHLDDEDVTDYLVVHGGETIGFVTLREGHHPSRQYSRYLRVVNVAIDEDHRSQGRGTEVIERVKELARERGCDHLKVSCEWQNEDTRRFYRDANFQPKQVDYAQPLE</sequence>
<comment type="caution">
    <text evidence="4">The sequence shown here is derived from an EMBL/GenBank/DDBJ whole genome shotgun (WGS) entry which is preliminary data.</text>
</comment>
<dbReference type="EMBL" id="JBHTBF010000002">
    <property type="protein sequence ID" value="MFC7317947.1"/>
    <property type="molecule type" value="Genomic_DNA"/>
</dbReference>
<evidence type="ECO:0000313" key="4">
    <source>
        <dbReference type="EMBL" id="MFC7317947.1"/>
    </source>
</evidence>
<dbReference type="InterPro" id="IPR000182">
    <property type="entry name" value="GNAT_dom"/>
</dbReference>
<gene>
    <name evidence="4" type="ORF">ACFQPE_14260</name>
</gene>
<evidence type="ECO:0000256" key="1">
    <source>
        <dbReference type="ARBA" id="ARBA00022679"/>
    </source>
</evidence>
<proteinExistence type="predicted"/>